<keyword evidence="6 8" id="KW-0408">Iron</keyword>
<dbReference type="InterPro" id="IPR050182">
    <property type="entry name" value="Cytochrome_P450_fam2"/>
</dbReference>
<evidence type="ECO:0000313" key="10">
    <source>
        <dbReference type="Proteomes" id="UP001642540"/>
    </source>
</evidence>
<evidence type="ECO:0000256" key="6">
    <source>
        <dbReference type="ARBA" id="ARBA00023004"/>
    </source>
</evidence>
<dbReference type="InterPro" id="IPR001128">
    <property type="entry name" value="Cyt_P450"/>
</dbReference>
<evidence type="ECO:0000256" key="7">
    <source>
        <dbReference type="ARBA" id="ARBA00023033"/>
    </source>
</evidence>
<dbReference type="PANTHER" id="PTHR24300:SF376">
    <property type="entry name" value="CYTOCHROME P450 15A1"/>
    <property type="match status" value="1"/>
</dbReference>
<protein>
    <recommendedName>
        <fullName evidence="11">Methyl farnesoate epoxidase</fullName>
    </recommendedName>
</protein>
<keyword evidence="4 8" id="KW-0479">Metal-binding</keyword>
<dbReference type="InterPro" id="IPR036396">
    <property type="entry name" value="Cyt_P450_sf"/>
</dbReference>
<dbReference type="PRINTS" id="PR00463">
    <property type="entry name" value="EP450I"/>
</dbReference>
<evidence type="ECO:0000256" key="1">
    <source>
        <dbReference type="ARBA" id="ARBA00001971"/>
    </source>
</evidence>
<dbReference type="InterPro" id="IPR002401">
    <property type="entry name" value="Cyt_P450_E_grp-I"/>
</dbReference>
<evidence type="ECO:0000256" key="5">
    <source>
        <dbReference type="ARBA" id="ARBA00023002"/>
    </source>
</evidence>
<keyword evidence="3 8" id="KW-0349">Heme</keyword>
<evidence type="ECO:0000313" key="9">
    <source>
        <dbReference type="EMBL" id="CAL8077563.1"/>
    </source>
</evidence>
<organism evidence="9 10">
    <name type="scientific">Orchesella dallaii</name>
    <dbReference type="NCBI Taxonomy" id="48710"/>
    <lineage>
        <taxon>Eukaryota</taxon>
        <taxon>Metazoa</taxon>
        <taxon>Ecdysozoa</taxon>
        <taxon>Arthropoda</taxon>
        <taxon>Hexapoda</taxon>
        <taxon>Collembola</taxon>
        <taxon>Entomobryomorpha</taxon>
        <taxon>Entomobryoidea</taxon>
        <taxon>Orchesellidae</taxon>
        <taxon>Orchesellinae</taxon>
        <taxon>Orchesella</taxon>
    </lineage>
</organism>
<dbReference type="Gene3D" id="1.10.630.10">
    <property type="entry name" value="Cytochrome P450"/>
    <property type="match status" value="1"/>
</dbReference>
<comment type="cofactor">
    <cofactor evidence="1">
        <name>heme</name>
        <dbReference type="ChEBI" id="CHEBI:30413"/>
    </cofactor>
</comment>
<dbReference type="PRINTS" id="PR00385">
    <property type="entry name" value="P450"/>
</dbReference>
<proteinExistence type="inferred from homology"/>
<keyword evidence="5 8" id="KW-0560">Oxidoreductase</keyword>
<keyword evidence="7 8" id="KW-0503">Monooxygenase</keyword>
<comment type="similarity">
    <text evidence="2 8">Belongs to the cytochrome P450 family.</text>
</comment>
<dbReference type="EMBL" id="CAXLJM020000013">
    <property type="protein sequence ID" value="CAL8077563.1"/>
    <property type="molecule type" value="Genomic_DNA"/>
</dbReference>
<dbReference type="Proteomes" id="UP001642540">
    <property type="component" value="Unassembled WGS sequence"/>
</dbReference>
<evidence type="ECO:0008006" key="11">
    <source>
        <dbReference type="Google" id="ProtNLM"/>
    </source>
</evidence>
<sequence>MPFLAINPYKQLEKLGMTYGSIFTIFLGKYRVIVLNDHNVIRDAYKEDAFSGRPDLKMLEVRNGGIKRGLVCSQGRVWMEQRKFTLRHLKDLGLGKHAMEGLIREELNELVDGIRKQTGTPVNLLTRLQLAVLNALWKITCGERYHHDDNRLLNILKKTGADLAETQYTGPLLFLPWLVHVAPMLTRWKTFVNSITIVHQFLKRIIETHKNSFRENAVRDFIDDYLEEIASTKDRNSSFYGSTGEHSLLITLLDLFMAGGDTTSTTLYWAFLYMILYPTVQKKVQKEIDTVLGKLPPSLEHRKRMPYTEATIKEVLRKSSLVPLGLFHSTTEHTKFFGYDIPKDTVIIANLHNCHNNRNYWTDPDNFRPERFISDDNLPKKYNAFMPFSTGKRVCPGESLARDELFLLFVGLLQHFTFTVDPSNSKPTERPKIGIVLSPKPFTVIANERL</sequence>
<keyword evidence="10" id="KW-1185">Reference proteome</keyword>
<accession>A0ABP1PY68</accession>
<dbReference type="PANTHER" id="PTHR24300">
    <property type="entry name" value="CYTOCHROME P450 508A4-RELATED"/>
    <property type="match status" value="1"/>
</dbReference>
<dbReference type="InterPro" id="IPR017972">
    <property type="entry name" value="Cyt_P450_CS"/>
</dbReference>
<dbReference type="PROSITE" id="PS00086">
    <property type="entry name" value="CYTOCHROME_P450"/>
    <property type="match status" value="1"/>
</dbReference>
<evidence type="ECO:0000256" key="8">
    <source>
        <dbReference type="RuleBase" id="RU000461"/>
    </source>
</evidence>
<evidence type="ECO:0000256" key="2">
    <source>
        <dbReference type="ARBA" id="ARBA00010617"/>
    </source>
</evidence>
<comment type="caution">
    <text evidence="9">The sequence shown here is derived from an EMBL/GenBank/DDBJ whole genome shotgun (WGS) entry which is preliminary data.</text>
</comment>
<dbReference type="SUPFAM" id="SSF48264">
    <property type="entry name" value="Cytochrome P450"/>
    <property type="match status" value="1"/>
</dbReference>
<name>A0ABP1PY68_9HEXA</name>
<evidence type="ECO:0000256" key="4">
    <source>
        <dbReference type="ARBA" id="ARBA00022723"/>
    </source>
</evidence>
<gene>
    <name evidence="9" type="ORF">ODALV1_LOCUS3844</name>
</gene>
<evidence type="ECO:0000256" key="3">
    <source>
        <dbReference type="ARBA" id="ARBA00022617"/>
    </source>
</evidence>
<dbReference type="Pfam" id="PF00067">
    <property type="entry name" value="p450"/>
    <property type="match status" value="1"/>
</dbReference>
<reference evidence="9 10" key="1">
    <citation type="submission" date="2024-08" db="EMBL/GenBank/DDBJ databases">
        <authorList>
            <person name="Cucini C."/>
            <person name="Frati F."/>
        </authorList>
    </citation>
    <scope>NUCLEOTIDE SEQUENCE [LARGE SCALE GENOMIC DNA]</scope>
</reference>